<reference evidence="1 2" key="1">
    <citation type="journal article" date="2013" name="Curr. Biol.">
        <title>The Genome of the Foraminiferan Reticulomyxa filosa.</title>
        <authorList>
            <person name="Glockner G."/>
            <person name="Hulsmann N."/>
            <person name="Schleicher M."/>
            <person name="Noegel A.A."/>
            <person name="Eichinger L."/>
            <person name="Gallinger C."/>
            <person name="Pawlowski J."/>
            <person name="Sierra R."/>
            <person name="Euteneuer U."/>
            <person name="Pillet L."/>
            <person name="Moustafa A."/>
            <person name="Platzer M."/>
            <person name="Groth M."/>
            <person name="Szafranski K."/>
            <person name="Schliwa M."/>
        </authorList>
    </citation>
    <scope>NUCLEOTIDE SEQUENCE [LARGE SCALE GENOMIC DNA]</scope>
</reference>
<feature type="non-terminal residue" evidence="1">
    <location>
        <position position="163"/>
    </location>
</feature>
<dbReference type="EMBL" id="ASPP01013686">
    <property type="protein sequence ID" value="ETO19421.1"/>
    <property type="molecule type" value="Genomic_DNA"/>
</dbReference>
<comment type="caution">
    <text evidence="1">The sequence shown here is derived from an EMBL/GenBank/DDBJ whole genome shotgun (WGS) entry which is preliminary data.</text>
</comment>
<dbReference type="Proteomes" id="UP000023152">
    <property type="component" value="Unassembled WGS sequence"/>
</dbReference>
<sequence length="163" mass="18482">MFDVGVDIKAGDNARDDKLLEDKKSQVFRQHKREASQFDALKRLFGEEVEEELAIGLAKDAIEEHKVNVNNEQGVTGHFEVQDARLDDEDYIILANKETKRAALVVKKDQKNSNVGRQLQDAVDRAFNEHSRKISLFRSLEDSLKGIVPDQLRLPEISSPKAL</sequence>
<gene>
    <name evidence="1" type="ORF">RFI_17808</name>
</gene>
<evidence type="ECO:0000313" key="1">
    <source>
        <dbReference type="EMBL" id="ETO19421.1"/>
    </source>
</evidence>
<evidence type="ECO:0000313" key="2">
    <source>
        <dbReference type="Proteomes" id="UP000023152"/>
    </source>
</evidence>
<keyword evidence="2" id="KW-1185">Reference proteome</keyword>
<name>X6N055_RETFI</name>
<proteinExistence type="predicted"/>
<protein>
    <submittedName>
        <fullName evidence="1">Uncharacterized protein</fullName>
    </submittedName>
</protein>
<accession>X6N055</accession>
<dbReference type="AlphaFoldDB" id="X6N055"/>
<organism evidence="1 2">
    <name type="scientific">Reticulomyxa filosa</name>
    <dbReference type="NCBI Taxonomy" id="46433"/>
    <lineage>
        <taxon>Eukaryota</taxon>
        <taxon>Sar</taxon>
        <taxon>Rhizaria</taxon>
        <taxon>Retaria</taxon>
        <taxon>Foraminifera</taxon>
        <taxon>Monothalamids</taxon>
        <taxon>Reticulomyxidae</taxon>
        <taxon>Reticulomyxa</taxon>
    </lineage>
</organism>